<dbReference type="GO" id="GO:0051537">
    <property type="term" value="F:2 iron, 2 sulfur cluster binding"/>
    <property type="evidence" value="ECO:0007669"/>
    <property type="project" value="UniProtKB-KW"/>
</dbReference>
<dbReference type="GO" id="GO:0016020">
    <property type="term" value="C:membrane"/>
    <property type="evidence" value="ECO:0007669"/>
    <property type="project" value="InterPro"/>
</dbReference>
<keyword evidence="4" id="KW-0479">Metal-binding</keyword>
<dbReference type="InterPro" id="IPR006311">
    <property type="entry name" value="TAT_signal"/>
</dbReference>
<keyword evidence="11" id="KW-0223">Dioxygenase</keyword>
<dbReference type="EMBL" id="FNKH01000002">
    <property type="protein sequence ID" value="SDQ72366.1"/>
    <property type="molecule type" value="Genomic_DNA"/>
</dbReference>
<evidence type="ECO:0000256" key="4">
    <source>
        <dbReference type="ARBA" id="ARBA00022723"/>
    </source>
</evidence>
<dbReference type="PROSITE" id="PS51257">
    <property type="entry name" value="PROKAR_LIPOPROTEIN"/>
    <property type="match status" value="1"/>
</dbReference>
<evidence type="ECO:0000313" key="11">
    <source>
        <dbReference type="EMBL" id="SDQ72366.1"/>
    </source>
</evidence>
<comment type="cofactor">
    <cofactor evidence="9">
        <name>[2Fe-2S] cluster</name>
        <dbReference type="ChEBI" id="CHEBI:190135"/>
    </cofactor>
</comment>
<name>A0A1H1D958_9MICC</name>
<keyword evidence="11" id="KW-0560">Oxidoreductase</keyword>
<dbReference type="InterPro" id="IPR017941">
    <property type="entry name" value="Rieske_2Fe-2S"/>
</dbReference>
<evidence type="ECO:0000256" key="3">
    <source>
        <dbReference type="ARBA" id="ARBA00022714"/>
    </source>
</evidence>
<dbReference type="GO" id="GO:0051213">
    <property type="term" value="F:dioxygenase activity"/>
    <property type="evidence" value="ECO:0007669"/>
    <property type="project" value="UniProtKB-KW"/>
</dbReference>
<dbReference type="InterPro" id="IPR036922">
    <property type="entry name" value="Rieske_2Fe-2S_sf"/>
</dbReference>
<evidence type="ECO:0000256" key="9">
    <source>
        <dbReference type="ARBA" id="ARBA00034078"/>
    </source>
</evidence>
<dbReference type="Pfam" id="PF00355">
    <property type="entry name" value="Rieske"/>
    <property type="match status" value="1"/>
</dbReference>
<sequence length="147" mass="14794">MESPRVPSRRSLLTVSAAAGTAGVLAGCSPFQNLVGDTSGEPAAVGAEGTPVRAGKLSEVPVGGSANMEVEGKPILIHRPNEETVLAYSAECTHQGCKVAATESEIACPCHNSTFALTDGAVTGGPAPAPLPRFAAAIDGDWITVVV</sequence>
<keyword evidence="7" id="KW-1015">Disulfide bond</keyword>
<feature type="domain" description="Rieske" evidence="10">
    <location>
        <begin position="52"/>
        <end position="145"/>
    </location>
</feature>
<dbReference type="PROSITE" id="PS51296">
    <property type="entry name" value="RIESKE"/>
    <property type="match status" value="1"/>
</dbReference>
<dbReference type="InterPro" id="IPR014349">
    <property type="entry name" value="Rieske_Fe-S_prot"/>
</dbReference>
<keyword evidence="5" id="KW-0408">Iron</keyword>
<keyword evidence="3" id="KW-0001">2Fe-2S</keyword>
<dbReference type="InterPro" id="IPR005805">
    <property type="entry name" value="Rieske_Fe-S_prot_C"/>
</dbReference>
<evidence type="ECO:0000256" key="5">
    <source>
        <dbReference type="ARBA" id="ARBA00023004"/>
    </source>
</evidence>
<dbReference type="GO" id="GO:0016705">
    <property type="term" value="F:oxidoreductase activity, acting on paired donors, with incorporation or reduction of molecular oxygen"/>
    <property type="evidence" value="ECO:0007669"/>
    <property type="project" value="UniProtKB-ARBA"/>
</dbReference>
<evidence type="ECO:0000256" key="1">
    <source>
        <dbReference type="ARBA" id="ARBA00002494"/>
    </source>
</evidence>
<evidence type="ECO:0000256" key="6">
    <source>
        <dbReference type="ARBA" id="ARBA00023014"/>
    </source>
</evidence>
<dbReference type="Proteomes" id="UP000181917">
    <property type="component" value="Unassembled WGS sequence"/>
</dbReference>
<dbReference type="STRING" id="37928.SAMN04489742_2297"/>
<dbReference type="Gene3D" id="2.102.10.10">
    <property type="entry name" value="Rieske [2Fe-2S] iron-sulphur domain"/>
    <property type="match status" value="1"/>
</dbReference>
<dbReference type="PRINTS" id="PR00162">
    <property type="entry name" value="RIESKE"/>
</dbReference>
<organism evidence="11 12">
    <name type="scientific">Crystallibacter crystallopoietes</name>
    <dbReference type="NCBI Taxonomy" id="37928"/>
    <lineage>
        <taxon>Bacteria</taxon>
        <taxon>Bacillati</taxon>
        <taxon>Actinomycetota</taxon>
        <taxon>Actinomycetes</taxon>
        <taxon>Micrococcales</taxon>
        <taxon>Micrococcaceae</taxon>
        <taxon>Crystallibacter</taxon>
    </lineage>
</organism>
<dbReference type="KEGG" id="acry:AC20117_05920"/>
<dbReference type="SUPFAM" id="SSF50022">
    <property type="entry name" value="ISP domain"/>
    <property type="match status" value="1"/>
</dbReference>
<dbReference type="RefSeq" id="WP_074700519.1">
    <property type="nucleotide sequence ID" value="NZ_CP018863.1"/>
</dbReference>
<evidence type="ECO:0000259" key="10">
    <source>
        <dbReference type="PROSITE" id="PS51296"/>
    </source>
</evidence>
<evidence type="ECO:0000256" key="2">
    <source>
        <dbReference type="ARBA" id="ARBA00015816"/>
    </source>
</evidence>
<dbReference type="AlphaFoldDB" id="A0A1H1D958"/>
<gene>
    <name evidence="11" type="ORF">SAMN04489742_2297</name>
</gene>
<reference evidence="11 12" key="1">
    <citation type="submission" date="2016-10" db="EMBL/GenBank/DDBJ databases">
        <authorList>
            <person name="de Groot N.N."/>
        </authorList>
    </citation>
    <scope>NUCLEOTIDE SEQUENCE [LARGE SCALE GENOMIC DNA]</scope>
    <source>
        <strain evidence="11 12">DSM 20117</strain>
    </source>
</reference>
<dbReference type="PANTHER" id="PTHR10134">
    <property type="entry name" value="CYTOCHROME B-C1 COMPLEX SUBUNIT RIESKE, MITOCHONDRIAL"/>
    <property type="match status" value="1"/>
</dbReference>
<evidence type="ECO:0000313" key="12">
    <source>
        <dbReference type="Proteomes" id="UP000181917"/>
    </source>
</evidence>
<protein>
    <recommendedName>
        <fullName evidence="2">Cytochrome bc1 complex Rieske iron-sulfur subunit</fullName>
    </recommendedName>
    <alternativeName>
        <fullName evidence="8">Cytochrome bc1 reductase complex subunit QcrA</fullName>
    </alternativeName>
</protein>
<keyword evidence="6" id="KW-0411">Iron-sulfur</keyword>
<evidence type="ECO:0000256" key="8">
    <source>
        <dbReference type="ARBA" id="ARBA00029586"/>
    </source>
</evidence>
<dbReference type="GO" id="GO:0046872">
    <property type="term" value="F:metal ion binding"/>
    <property type="evidence" value="ECO:0007669"/>
    <property type="project" value="UniProtKB-KW"/>
</dbReference>
<evidence type="ECO:0000256" key="7">
    <source>
        <dbReference type="ARBA" id="ARBA00023157"/>
    </source>
</evidence>
<comment type="function">
    <text evidence="1">Iron-sulfur subunit of the cytochrome bc1 complex, an essential component of the respiratory electron transport chain required for ATP synthesis. The bc1 complex catalyzes the oxidation of menaquinol and the reduction of cytochrome c in the respiratory chain. The bc1 complex operates through a Q-cycle mechanism that couples electron transfer to generation of the proton gradient that drives ATP synthesis.</text>
</comment>
<dbReference type="GO" id="GO:0004497">
    <property type="term" value="F:monooxygenase activity"/>
    <property type="evidence" value="ECO:0007669"/>
    <property type="project" value="UniProtKB-ARBA"/>
</dbReference>
<dbReference type="CDD" id="cd03467">
    <property type="entry name" value="Rieske"/>
    <property type="match status" value="1"/>
</dbReference>
<dbReference type="PROSITE" id="PS51318">
    <property type="entry name" value="TAT"/>
    <property type="match status" value="1"/>
</dbReference>
<keyword evidence="12" id="KW-1185">Reference proteome</keyword>
<accession>A0A1H1D958</accession>
<proteinExistence type="predicted"/>